<name>A0A848H4W5_9BURK</name>
<proteinExistence type="predicted"/>
<keyword evidence="3" id="KW-0804">Transcription</keyword>
<protein>
    <submittedName>
        <fullName evidence="7">Response regulator transcription factor</fullName>
    </submittedName>
</protein>
<keyword evidence="4" id="KW-0597">Phosphoprotein</keyword>
<sequence length="220" mass="23421">MAGGQSRTPCLPACVHVVDDDTQVRTALARLLAAHGYEVQPHATAADFLAAHDARQPGCILLDLALPDLDGLALQERLAAQGSALPIVFLTGQADVQACANAFRSGAVDFLTKPVDEDSLVAAIDKALAREAALRVRHEDQERMRVQLASLTPRERQVLAFVARGKLNKQIAGELGTTEKTVKVHRARGLQKMGVRAVAHLVRNLERSGLGHALAAAGDP</sequence>
<organism evidence="7 8">
    <name type="scientific">Ramlibacter agri</name>
    <dbReference type="NCBI Taxonomy" id="2728837"/>
    <lineage>
        <taxon>Bacteria</taxon>
        <taxon>Pseudomonadati</taxon>
        <taxon>Pseudomonadota</taxon>
        <taxon>Betaproteobacteria</taxon>
        <taxon>Burkholderiales</taxon>
        <taxon>Comamonadaceae</taxon>
        <taxon>Ramlibacter</taxon>
    </lineage>
</organism>
<dbReference type="SMART" id="SM00421">
    <property type="entry name" value="HTH_LUXR"/>
    <property type="match status" value="1"/>
</dbReference>
<dbReference type="InterPro" id="IPR036388">
    <property type="entry name" value="WH-like_DNA-bd_sf"/>
</dbReference>
<keyword evidence="8" id="KW-1185">Reference proteome</keyword>
<dbReference type="InterPro" id="IPR001789">
    <property type="entry name" value="Sig_transdc_resp-reg_receiver"/>
</dbReference>
<dbReference type="AlphaFoldDB" id="A0A848H4W5"/>
<feature type="domain" description="HTH luxR-type" evidence="5">
    <location>
        <begin position="144"/>
        <end position="209"/>
    </location>
</feature>
<feature type="domain" description="Response regulatory" evidence="6">
    <location>
        <begin position="14"/>
        <end position="128"/>
    </location>
</feature>
<dbReference type="CDD" id="cd06170">
    <property type="entry name" value="LuxR_C_like"/>
    <property type="match status" value="1"/>
</dbReference>
<evidence type="ECO:0000313" key="8">
    <source>
        <dbReference type="Proteomes" id="UP000541185"/>
    </source>
</evidence>
<dbReference type="PANTHER" id="PTHR44688">
    <property type="entry name" value="DNA-BINDING TRANSCRIPTIONAL ACTIVATOR DEVR_DOSR"/>
    <property type="match status" value="1"/>
</dbReference>
<evidence type="ECO:0000259" key="6">
    <source>
        <dbReference type="PROSITE" id="PS50110"/>
    </source>
</evidence>
<evidence type="ECO:0000259" key="5">
    <source>
        <dbReference type="PROSITE" id="PS50043"/>
    </source>
</evidence>
<dbReference type="PROSITE" id="PS50043">
    <property type="entry name" value="HTH_LUXR_2"/>
    <property type="match status" value="1"/>
</dbReference>
<dbReference type="SMART" id="SM00448">
    <property type="entry name" value="REC"/>
    <property type="match status" value="1"/>
</dbReference>
<reference evidence="7 8" key="1">
    <citation type="submission" date="2020-04" db="EMBL/GenBank/DDBJ databases">
        <title>Ramlibacter sp. G-1-2-2 isolated from soil.</title>
        <authorList>
            <person name="Dahal R.H."/>
        </authorList>
    </citation>
    <scope>NUCLEOTIDE SEQUENCE [LARGE SCALE GENOMIC DNA]</scope>
    <source>
        <strain evidence="7 8">G-1-2-2</strain>
    </source>
</reference>
<dbReference type="EMBL" id="JABBFX010000001">
    <property type="protein sequence ID" value="NML44280.1"/>
    <property type="molecule type" value="Genomic_DNA"/>
</dbReference>
<dbReference type="PRINTS" id="PR00038">
    <property type="entry name" value="HTHLUXR"/>
</dbReference>
<evidence type="ECO:0000313" key="7">
    <source>
        <dbReference type="EMBL" id="NML44280.1"/>
    </source>
</evidence>
<dbReference type="PANTHER" id="PTHR44688:SF16">
    <property type="entry name" value="DNA-BINDING TRANSCRIPTIONAL ACTIVATOR DEVR_DOSR"/>
    <property type="match status" value="1"/>
</dbReference>
<accession>A0A848H4W5</accession>
<dbReference type="Pfam" id="PF00196">
    <property type="entry name" value="GerE"/>
    <property type="match status" value="1"/>
</dbReference>
<dbReference type="GO" id="GO:0003677">
    <property type="term" value="F:DNA binding"/>
    <property type="evidence" value="ECO:0007669"/>
    <property type="project" value="UniProtKB-KW"/>
</dbReference>
<evidence type="ECO:0000256" key="4">
    <source>
        <dbReference type="PROSITE-ProRule" id="PRU00169"/>
    </source>
</evidence>
<dbReference type="PROSITE" id="PS50110">
    <property type="entry name" value="RESPONSE_REGULATORY"/>
    <property type="match status" value="1"/>
</dbReference>
<comment type="caution">
    <text evidence="7">The sequence shown here is derived from an EMBL/GenBank/DDBJ whole genome shotgun (WGS) entry which is preliminary data.</text>
</comment>
<evidence type="ECO:0000256" key="1">
    <source>
        <dbReference type="ARBA" id="ARBA00023015"/>
    </source>
</evidence>
<dbReference type="Gene3D" id="1.10.10.10">
    <property type="entry name" value="Winged helix-like DNA-binding domain superfamily/Winged helix DNA-binding domain"/>
    <property type="match status" value="1"/>
</dbReference>
<feature type="modified residue" description="4-aspartylphosphate" evidence="4">
    <location>
        <position position="63"/>
    </location>
</feature>
<dbReference type="GO" id="GO:0000160">
    <property type="term" value="P:phosphorelay signal transduction system"/>
    <property type="evidence" value="ECO:0007669"/>
    <property type="project" value="InterPro"/>
</dbReference>
<dbReference type="SUPFAM" id="SSF52172">
    <property type="entry name" value="CheY-like"/>
    <property type="match status" value="1"/>
</dbReference>
<keyword evidence="1" id="KW-0805">Transcription regulation</keyword>
<dbReference type="GO" id="GO:0006355">
    <property type="term" value="P:regulation of DNA-templated transcription"/>
    <property type="evidence" value="ECO:0007669"/>
    <property type="project" value="InterPro"/>
</dbReference>
<keyword evidence="2" id="KW-0238">DNA-binding</keyword>
<evidence type="ECO:0000256" key="3">
    <source>
        <dbReference type="ARBA" id="ARBA00023163"/>
    </source>
</evidence>
<dbReference type="InterPro" id="IPR000792">
    <property type="entry name" value="Tscrpt_reg_LuxR_C"/>
</dbReference>
<dbReference type="Pfam" id="PF00072">
    <property type="entry name" value="Response_reg"/>
    <property type="match status" value="1"/>
</dbReference>
<gene>
    <name evidence="7" type="ORF">HHL11_11000</name>
</gene>
<dbReference type="Proteomes" id="UP000541185">
    <property type="component" value="Unassembled WGS sequence"/>
</dbReference>
<dbReference type="Gene3D" id="3.40.50.2300">
    <property type="match status" value="1"/>
</dbReference>
<dbReference type="InterPro" id="IPR011006">
    <property type="entry name" value="CheY-like_superfamily"/>
</dbReference>
<evidence type="ECO:0000256" key="2">
    <source>
        <dbReference type="ARBA" id="ARBA00023125"/>
    </source>
</evidence>